<dbReference type="Proteomes" id="UP000828390">
    <property type="component" value="Unassembled WGS sequence"/>
</dbReference>
<keyword evidence="2" id="KW-1185">Reference proteome</keyword>
<organism evidence="1 2">
    <name type="scientific">Dreissena polymorpha</name>
    <name type="common">Zebra mussel</name>
    <name type="synonym">Mytilus polymorpha</name>
    <dbReference type="NCBI Taxonomy" id="45954"/>
    <lineage>
        <taxon>Eukaryota</taxon>
        <taxon>Metazoa</taxon>
        <taxon>Spiralia</taxon>
        <taxon>Lophotrochozoa</taxon>
        <taxon>Mollusca</taxon>
        <taxon>Bivalvia</taxon>
        <taxon>Autobranchia</taxon>
        <taxon>Heteroconchia</taxon>
        <taxon>Euheterodonta</taxon>
        <taxon>Imparidentia</taxon>
        <taxon>Neoheterodontei</taxon>
        <taxon>Myida</taxon>
        <taxon>Dreissenoidea</taxon>
        <taxon>Dreissenidae</taxon>
        <taxon>Dreissena</taxon>
    </lineage>
</organism>
<dbReference type="OrthoDB" id="6159499at2759"/>
<sequence>MFHKDAQDILKNKIDAVDRYRHEVLRFLIDLRDAGIQGREHIQEMYKKSRGVDGERKYQYIAIALVSLQEIMQEDHSIVEQFRKYVIELDEVNSSRTLLFQRVSVVMNSTLKSLSFHGERRVFDPDKRYLFEHISSRVKNSSALVVTNKVHYCLDNNILHQMHLDYVKHFQTTEEMIILLYSHNIPCDIPFNECYLVLTKFVDNANEVISLGYDKAFTTTNEEKVIQHLRNNDKIKLFNPGEIMLELERIMQLAFAFPECSDDDEDDHAEINLEASVRIPHRLHLCNKYLSRTCQRFSPKSQTINIKDNKKTFSTRFCSCVKKSAK</sequence>
<evidence type="ECO:0000313" key="1">
    <source>
        <dbReference type="EMBL" id="KAH3704748.1"/>
    </source>
</evidence>
<proteinExistence type="predicted"/>
<protein>
    <submittedName>
        <fullName evidence="1">Uncharacterized protein</fullName>
    </submittedName>
</protein>
<comment type="caution">
    <text evidence="1">The sequence shown here is derived from an EMBL/GenBank/DDBJ whole genome shotgun (WGS) entry which is preliminary data.</text>
</comment>
<evidence type="ECO:0000313" key="2">
    <source>
        <dbReference type="Proteomes" id="UP000828390"/>
    </source>
</evidence>
<dbReference type="AlphaFoldDB" id="A0A9D4BR99"/>
<gene>
    <name evidence="1" type="ORF">DPMN_079809</name>
</gene>
<name>A0A9D4BR99_DREPO</name>
<reference evidence="1" key="1">
    <citation type="journal article" date="2019" name="bioRxiv">
        <title>The Genome of the Zebra Mussel, Dreissena polymorpha: A Resource for Invasive Species Research.</title>
        <authorList>
            <person name="McCartney M.A."/>
            <person name="Auch B."/>
            <person name="Kono T."/>
            <person name="Mallez S."/>
            <person name="Zhang Y."/>
            <person name="Obille A."/>
            <person name="Becker A."/>
            <person name="Abrahante J.E."/>
            <person name="Garbe J."/>
            <person name="Badalamenti J.P."/>
            <person name="Herman A."/>
            <person name="Mangelson H."/>
            <person name="Liachko I."/>
            <person name="Sullivan S."/>
            <person name="Sone E.D."/>
            <person name="Koren S."/>
            <person name="Silverstein K.A.T."/>
            <person name="Beckman K.B."/>
            <person name="Gohl D.M."/>
        </authorList>
    </citation>
    <scope>NUCLEOTIDE SEQUENCE</scope>
    <source>
        <strain evidence="1">Duluth1</strain>
        <tissue evidence="1">Whole animal</tissue>
    </source>
</reference>
<accession>A0A9D4BR99</accession>
<dbReference type="EMBL" id="JAIWYP010000015">
    <property type="protein sequence ID" value="KAH3704748.1"/>
    <property type="molecule type" value="Genomic_DNA"/>
</dbReference>
<reference evidence="1" key="2">
    <citation type="submission" date="2020-11" db="EMBL/GenBank/DDBJ databases">
        <authorList>
            <person name="McCartney M.A."/>
            <person name="Auch B."/>
            <person name="Kono T."/>
            <person name="Mallez S."/>
            <person name="Becker A."/>
            <person name="Gohl D.M."/>
            <person name="Silverstein K.A.T."/>
            <person name="Koren S."/>
            <person name="Bechman K.B."/>
            <person name="Herman A."/>
            <person name="Abrahante J.E."/>
            <person name="Garbe J."/>
        </authorList>
    </citation>
    <scope>NUCLEOTIDE SEQUENCE</scope>
    <source>
        <strain evidence="1">Duluth1</strain>
        <tissue evidence="1">Whole animal</tissue>
    </source>
</reference>